<gene>
    <name evidence="1" type="ORF">VCHENC02_2103A</name>
</gene>
<protein>
    <submittedName>
        <fullName evidence="1">Uncharacterized protein</fullName>
    </submittedName>
</protein>
<accession>A0A454D0Y4</accession>
<comment type="caution">
    <text evidence="1">The sequence shown here is derived from an EMBL/GenBank/DDBJ whole genome shotgun (WGS) entry which is preliminary data.</text>
</comment>
<evidence type="ECO:0000313" key="1">
    <source>
        <dbReference type="EMBL" id="EKM32329.1"/>
    </source>
</evidence>
<dbReference type="EMBL" id="AJSR01000782">
    <property type="protein sequence ID" value="EKM32329.1"/>
    <property type="molecule type" value="Genomic_DNA"/>
</dbReference>
<organism evidence="1 2">
    <name type="scientific">Vibrio harveyi</name>
    <name type="common">Beneckea harveyi</name>
    <dbReference type="NCBI Taxonomy" id="669"/>
    <lineage>
        <taxon>Bacteria</taxon>
        <taxon>Pseudomonadati</taxon>
        <taxon>Pseudomonadota</taxon>
        <taxon>Gammaproteobacteria</taxon>
        <taxon>Vibrionales</taxon>
        <taxon>Vibrionaceae</taxon>
        <taxon>Vibrio</taxon>
    </lineage>
</organism>
<proteinExistence type="predicted"/>
<feature type="non-terminal residue" evidence="1">
    <location>
        <position position="16"/>
    </location>
</feature>
<sequence length="16" mass="1898">MLPLSFSNHSLCWFSE</sequence>
<evidence type="ECO:0000313" key="2">
    <source>
        <dbReference type="Proteomes" id="UP000008367"/>
    </source>
</evidence>
<reference evidence="1 2" key="1">
    <citation type="submission" date="2012-10" db="EMBL/GenBank/DDBJ databases">
        <title>Genome sequence of Vibrio Cholerae HENC-02.</title>
        <authorList>
            <person name="Eppinger M."/>
            <person name="Hasan N.A."/>
            <person name="Sengamalay N."/>
            <person name="Hine E."/>
            <person name="Su Q."/>
            <person name="Daugherty S.C."/>
            <person name="Young S."/>
            <person name="Sadzewicz L."/>
            <person name="Tallon L."/>
            <person name="Cebula T.A."/>
            <person name="Ravel J."/>
            <person name="Colwell R.R."/>
        </authorList>
    </citation>
    <scope>NUCLEOTIDE SEQUENCE [LARGE SCALE GENOMIC DNA]</scope>
    <source>
        <strain evidence="1 2">HENC-02</strain>
    </source>
</reference>
<name>A0A454D0Y4_VIBHA</name>
<dbReference type="AlphaFoldDB" id="A0A454D0Y4"/>
<dbReference type="Proteomes" id="UP000008367">
    <property type="component" value="Unassembled WGS sequence"/>
</dbReference>